<sequence>MNVSKLRLLVCSFAVLLTYHVATAQDAGDPRYGTGYNSSYDYSMNPGVYSGYGYGYGRYGGGHASTAEEGMARGMADVIRSRGQASVDYAQAATESERARRAYLENRNFAISSFVENRAIRDEFRKKQSDAKKEKLAAYIKSREYQPLSSSDFYEPTGKISWPIGLMHPHDEKGRKEIEELFAKRAEEGTLPPEDYIRLNKLLNLWVYHVEDHSGDFSASELTRSVRFLRRLEKMVKEDYQ</sequence>
<feature type="chain" id="PRO_5030774742" description="Secreted protein" evidence="1">
    <location>
        <begin position="25"/>
        <end position="241"/>
    </location>
</feature>
<dbReference type="Proteomes" id="UP000536179">
    <property type="component" value="Unassembled WGS sequence"/>
</dbReference>
<name>A0A7W5H8X0_9BACT</name>
<comment type="caution">
    <text evidence="2">The sequence shown here is derived from an EMBL/GenBank/DDBJ whole genome shotgun (WGS) entry which is preliminary data.</text>
</comment>
<gene>
    <name evidence="2" type="ORF">FHS27_005306</name>
</gene>
<evidence type="ECO:0000256" key="1">
    <source>
        <dbReference type="SAM" id="SignalP"/>
    </source>
</evidence>
<proteinExistence type="predicted"/>
<evidence type="ECO:0008006" key="4">
    <source>
        <dbReference type="Google" id="ProtNLM"/>
    </source>
</evidence>
<keyword evidence="1" id="KW-0732">Signal</keyword>
<keyword evidence="3" id="KW-1185">Reference proteome</keyword>
<organism evidence="2 3">
    <name type="scientific">Aporhodopirellula rubra</name>
    <dbReference type="NCBI Taxonomy" id="980271"/>
    <lineage>
        <taxon>Bacteria</taxon>
        <taxon>Pseudomonadati</taxon>
        <taxon>Planctomycetota</taxon>
        <taxon>Planctomycetia</taxon>
        <taxon>Pirellulales</taxon>
        <taxon>Pirellulaceae</taxon>
        <taxon>Aporhodopirellula</taxon>
    </lineage>
</organism>
<feature type="signal peptide" evidence="1">
    <location>
        <begin position="1"/>
        <end position="24"/>
    </location>
</feature>
<dbReference type="AlphaFoldDB" id="A0A7W5H8X0"/>
<reference evidence="2 3" key="1">
    <citation type="submission" date="2020-08" db="EMBL/GenBank/DDBJ databases">
        <title>Genomic Encyclopedia of Type Strains, Phase III (KMG-III): the genomes of soil and plant-associated and newly described type strains.</title>
        <authorList>
            <person name="Whitman W."/>
        </authorList>
    </citation>
    <scope>NUCLEOTIDE SEQUENCE [LARGE SCALE GENOMIC DNA]</scope>
    <source>
        <strain evidence="2 3">CECT 8075</strain>
    </source>
</reference>
<dbReference type="EMBL" id="JACHXU010000024">
    <property type="protein sequence ID" value="MBB3209466.1"/>
    <property type="molecule type" value="Genomic_DNA"/>
</dbReference>
<accession>A0A7W5H8X0</accession>
<evidence type="ECO:0000313" key="2">
    <source>
        <dbReference type="EMBL" id="MBB3209466.1"/>
    </source>
</evidence>
<protein>
    <recommendedName>
        <fullName evidence="4">Secreted protein</fullName>
    </recommendedName>
</protein>
<dbReference type="RefSeq" id="WP_184308106.1">
    <property type="nucleotide sequence ID" value="NZ_JACHXU010000024.1"/>
</dbReference>
<evidence type="ECO:0000313" key="3">
    <source>
        <dbReference type="Proteomes" id="UP000536179"/>
    </source>
</evidence>